<dbReference type="Pfam" id="PF13966">
    <property type="entry name" value="zf-RVT"/>
    <property type="match status" value="1"/>
</dbReference>
<dbReference type="Proteomes" id="UP000515211">
    <property type="component" value="Chromosome 3"/>
</dbReference>
<evidence type="ECO:0000259" key="1">
    <source>
        <dbReference type="PROSITE" id="PS50878"/>
    </source>
</evidence>
<dbReference type="AlphaFoldDB" id="A0A9C6WQC4"/>
<dbReference type="SUPFAM" id="SSF56672">
    <property type="entry name" value="DNA/RNA polymerases"/>
    <property type="match status" value="1"/>
</dbReference>
<dbReference type="PROSITE" id="PS50878">
    <property type="entry name" value="RT_POL"/>
    <property type="match status" value="1"/>
</dbReference>
<name>A0A9C6WQC4_ARADU</name>
<sequence>MALLKKLVWDCLNNSEKLLVQLGLHDALPTETFRFKQHLASSDMCKRCNKKQETMEHCQYCEGSKAIWHMLDPSIMNSTAVTDLEKRFRKALADNEASFSVGLWWSEVRGGQFRLARAEQFAETLEDCGLFDMGTIGRRFTWYRKVKGGVQVAKKLDRAVINQAWRLMFPKAYTEVLARFHSDHYLLFTRCKMAERATKGHRPFRFQAAWMTHPLFRNVVDTAWNRGALDVVKCLLEVQKDATSFNKKVFGNVFVKKGELERLLNDVQITLESREDQQLRIKEQVLHQELNAVLLQEELLWYQKSREQWMRCGDRNTKFFHLQTVIRRKRNKIHGLFLEDGSWATETTTLEMVANSFFQKLFSTREDIDLDAMGPFPCPSLSTEACQKLVEPVTSKEVKRAVMTMSSFKAPGPDRFQAIFYKEFWDSLSNDVCGLVKRAFEGEPMNAAIFDTLIVLIPKVEVPFSLREFRPISLCNVIYKIVTKVLVNRFRPFLSEIIGPLQGGFIPGRGTTENIIIAQEIMHFMRNTKSRKGTMAFKIDLEKAYDRLDWHFLEATLVRFGFLKATINLILNCVTSSSLAVLWNGNRLQNFNPKRGLRQGDPMSPYLFILCMEMLACFISHRVSQGLWNPVAISRNGPRLSHLMFADDLFLFCKASKAQVIEVMHCLDLFSRALGLKVNLYKSKAQCSKRVSERRKKVLSGVSNFQFCNDLGKYLGINIGHARASRKTAQEVLKYKYLRNQSGMNGNSRNSSSATWKNIVSAYEHLKEGLHWNIGDVHKSVWYDEWTPFGKLSNLVPYVHISESDFMVADLWKGVSWEVDSLTTPIPHEIKQFICSLRYPSSTELEPQWEWWLAATKKYSAREGYRWLLKKTLNWNANSNWNWLWNTNIPEKFKFTMWLGLHDALPTETFRFKRHLVFSDMCKRCNKVQETMEHCLRDCERSKAIWYMLDPSILDSTAGTALEEWFRKALANNEASFGAGLWWVWRHRCNDIFNTDNPWTDHKVVALARITAKDLQVCRNRNNAFRSL</sequence>
<accession>A0A9C6WQC4</accession>
<dbReference type="CDD" id="cd01650">
    <property type="entry name" value="RT_nLTR_like"/>
    <property type="match status" value="1"/>
</dbReference>
<reference evidence="2" key="1">
    <citation type="journal article" date="2016" name="Nat. Genet.">
        <title>The genome sequences of Arachis duranensis and Arachis ipaensis, the diploid ancestors of cultivated peanut.</title>
        <authorList>
            <person name="Bertioli D.J."/>
            <person name="Cannon S.B."/>
            <person name="Froenicke L."/>
            <person name="Huang G."/>
            <person name="Farmer A.D."/>
            <person name="Cannon E.K."/>
            <person name="Liu X."/>
            <person name="Gao D."/>
            <person name="Clevenger J."/>
            <person name="Dash S."/>
            <person name="Ren L."/>
            <person name="Moretzsohn M.C."/>
            <person name="Shirasawa K."/>
            <person name="Huang W."/>
            <person name="Vidigal B."/>
            <person name="Abernathy B."/>
            <person name="Chu Y."/>
            <person name="Niederhuth C.E."/>
            <person name="Umale P."/>
            <person name="Araujo A.C."/>
            <person name="Kozik A."/>
            <person name="Kim K.D."/>
            <person name="Burow M.D."/>
            <person name="Varshney R.K."/>
            <person name="Wang X."/>
            <person name="Zhang X."/>
            <person name="Barkley N."/>
            <person name="Guimaraes P.M."/>
            <person name="Isobe S."/>
            <person name="Guo B."/>
            <person name="Liao B."/>
            <person name="Stalker H.T."/>
            <person name="Schmitz R.J."/>
            <person name="Scheffler B.E."/>
            <person name="Leal-Bertioli S.C."/>
            <person name="Xun X."/>
            <person name="Jackson S.A."/>
            <person name="Michelmore R."/>
            <person name="Ozias-Akins P."/>
        </authorList>
    </citation>
    <scope>NUCLEOTIDE SEQUENCE [LARGE SCALE GENOMIC DNA]</scope>
    <source>
        <strain evidence="2">cv. V14167</strain>
    </source>
</reference>
<dbReference type="Pfam" id="PF00078">
    <property type="entry name" value="RVT_1"/>
    <property type="match status" value="1"/>
</dbReference>
<dbReference type="InterPro" id="IPR036691">
    <property type="entry name" value="Endo/exonu/phosph_ase_sf"/>
</dbReference>
<dbReference type="PANTHER" id="PTHR31635">
    <property type="entry name" value="REVERSE TRANSCRIPTASE DOMAIN-CONTAINING PROTEIN-RELATED"/>
    <property type="match status" value="1"/>
</dbReference>
<protein>
    <submittedName>
        <fullName evidence="3">Uncharacterized protein LOC127745460</fullName>
    </submittedName>
</protein>
<dbReference type="GeneID" id="127745460"/>
<dbReference type="KEGG" id="adu:127745460"/>
<evidence type="ECO:0000313" key="2">
    <source>
        <dbReference type="Proteomes" id="UP000515211"/>
    </source>
</evidence>
<dbReference type="RefSeq" id="XP_052114154.1">
    <property type="nucleotide sequence ID" value="XM_052258194.1"/>
</dbReference>
<dbReference type="SUPFAM" id="SSF56219">
    <property type="entry name" value="DNase I-like"/>
    <property type="match status" value="1"/>
</dbReference>
<feature type="domain" description="Reverse transcriptase" evidence="1">
    <location>
        <begin position="438"/>
        <end position="719"/>
    </location>
</feature>
<reference evidence="3" key="2">
    <citation type="submission" date="2025-08" db="UniProtKB">
        <authorList>
            <consortium name="RefSeq"/>
        </authorList>
    </citation>
    <scope>IDENTIFICATION</scope>
    <source>
        <tissue evidence="3">Whole plant</tissue>
    </source>
</reference>
<dbReference type="InterPro" id="IPR026960">
    <property type="entry name" value="RVT-Znf"/>
</dbReference>
<gene>
    <name evidence="3" type="primary">LOC127745460</name>
</gene>
<organism evidence="2 3">
    <name type="scientific">Arachis duranensis</name>
    <name type="common">Wild peanut</name>
    <dbReference type="NCBI Taxonomy" id="130453"/>
    <lineage>
        <taxon>Eukaryota</taxon>
        <taxon>Viridiplantae</taxon>
        <taxon>Streptophyta</taxon>
        <taxon>Embryophyta</taxon>
        <taxon>Tracheophyta</taxon>
        <taxon>Spermatophyta</taxon>
        <taxon>Magnoliopsida</taxon>
        <taxon>eudicotyledons</taxon>
        <taxon>Gunneridae</taxon>
        <taxon>Pentapetalae</taxon>
        <taxon>rosids</taxon>
        <taxon>fabids</taxon>
        <taxon>Fabales</taxon>
        <taxon>Fabaceae</taxon>
        <taxon>Papilionoideae</taxon>
        <taxon>50 kb inversion clade</taxon>
        <taxon>dalbergioids sensu lato</taxon>
        <taxon>Dalbergieae</taxon>
        <taxon>Pterocarpus clade</taxon>
        <taxon>Arachis</taxon>
    </lineage>
</organism>
<evidence type="ECO:0000313" key="3">
    <source>
        <dbReference type="RefSeq" id="XP_052114154.1"/>
    </source>
</evidence>
<dbReference type="InterPro" id="IPR000477">
    <property type="entry name" value="RT_dom"/>
</dbReference>
<dbReference type="InterPro" id="IPR043502">
    <property type="entry name" value="DNA/RNA_pol_sf"/>
</dbReference>
<proteinExistence type="predicted"/>
<keyword evidence="2" id="KW-1185">Reference proteome</keyword>
<dbReference type="PANTHER" id="PTHR31635:SF196">
    <property type="entry name" value="REVERSE TRANSCRIPTASE DOMAIN-CONTAINING PROTEIN-RELATED"/>
    <property type="match status" value="1"/>
</dbReference>